<evidence type="ECO:0000256" key="1">
    <source>
        <dbReference type="SAM" id="Phobius"/>
    </source>
</evidence>
<dbReference type="Proteomes" id="UP000003856">
    <property type="component" value="Unassembled WGS sequence"/>
</dbReference>
<dbReference type="AlphaFoldDB" id="C5T0S9"/>
<accession>C5T0S9</accession>
<dbReference type="Pfam" id="PF07963">
    <property type="entry name" value="N_methyl"/>
    <property type="match status" value="1"/>
</dbReference>
<dbReference type="Pfam" id="PF16074">
    <property type="entry name" value="PilW"/>
    <property type="match status" value="1"/>
</dbReference>
<feature type="transmembrane region" description="Helical" evidence="1">
    <location>
        <begin position="7"/>
        <end position="29"/>
    </location>
</feature>
<keyword evidence="1 2" id="KW-0812">Transmembrane</keyword>
<dbReference type="GO" id="GO:0043683">
    <property type="term" value="P:type IV pilus assembly"/>
    <property type="evidence" value="ECO:0007669"/>
    <property type="project" value="InterPro"/>
</dbReference>
<dbReference type="InterPro" id="IPR012902">
    <property type="entry name" value="N_methyl_site"/>
</dbReference>
<evidence type="ECO:0000313" key="3">
    <source>
        <dbReference type="Proteomes" id="UP000003856"/>
    </source>
</evidence>
<dbReference type="InterPro" id="IPR032092">
    <property type="entry name" value="PilW"/>
</dbReference>
<comment type="caution">
    <text evidence="2">The sequence shown here is derived from an EMBL/GenBank/DDBJ whole genome shotgun (WGS) entry which is preliminary data.</text>
</comment>
<reference evidence="2 3" key="1">
    <citation type="submission" date="2009-05" db="EMBL/GenBank/DDBJ databases">
        <title>The draft genome of Acidovorax delafieldii 2AN.</title>
        <authorList>
            <consortium name="US DOE Joint Genome Institute (JGI-PGF)"/>
            <person name="Lucas S."/>
            <person name="Copeland A."/>
            <person name="Lapidus A."/>
            <person name="Glavina del Rio T."/>
            <person name="Tice H."/>
            <person name="Bruce D."/>
            <person name="Goodwin L."/>
            <person name="Pitluck S."/>
            <person name="Larimer F."/>
            <person name="Land M.L."/>
            <person name="Hauser L."/>
            <person name="Shelobolina E.S."/>
            <person name="Picardal F."/>
            <person name="Roden E."/>
            <person name="Emerson D."/>
        </authorList>
    </citation>
    <scope>NUCLEOTIDE SEQUENCE [LARGE SCALE GENOMIC DNA]</scope>
    <source>
        <strain evidence="2 3">2AN</strain>
    </source>
</reference>
<keyword evidence="1" id="KW-1133">Transmembrane helix</keyword>
<organism evidence="2 3">
    <name type="scientific">Acidovorax delafieldii 2AN</name>
    <dbReference type="NCBI Taxonomy" id="573060"/>
    <lineage>
        <taxon>Bacteria</taxon>
        <taxon>Pseudomonadati</taxon>
        <taxon>Pseudomonadota</taxon>
        <taxon>Betaproteobacteria</taxon>
        <taxon>Burkholderiales</taxon>
        <taxon>Comamonadaceae</taxon>
        <taxon>Acidovorax</taxon>
    </lineage>
</organism>
<sequence>MHRGFSLVELMVGLTIGMVLVAGLSLLFANSSQSGNELEKSIRQIENGRYAVELLHDDLSLAGFYGEVPTDFLGYTTPDVCATALNSLGWDKTAPSDPKVPLPLMGLSPTEVDALPATCVANHKAGTVAFAVHRLGADAVAPAAVTASAPHVQTSRCVTDPVADPFIVSATAADFTLKNLQCNATNQVRQYVSRIYYIADCNECGSDTTPTLKMAELRGTQMTVVPLAEGIENMVLEYGFDTTDPADADPATDTSKGTPDIFRTGLSGVVGARDNDWANVVAVRLHLLSRTTERSPDYNDSAKAYVLGPASSTGDNSGFKRRVYTTTVRLTNVAGLREVPPPPTPASSPSSP</sequence>
<evidence type="ECO:0000313" key="2">
    <source>
        <dbReference type="EMBL" id="EER61887.1"/>
    </source>
</evidence>
<keyword evidence="3" id="KW-1185">Reference proteome</keyword>
<dbReference type="PROSITE" id="PS00409">
    <property type="entry name" value="PROKAR_NTER_METHYL"/>
    <property type="match status" value="1"/>
</dbReference>
<dbReference type="OrthoDB" id="5296662at2"/>
<proteinExistence type="predicted"/>
<dbReference type="NCBIfam" id="TIGR02532">
    <property type="entry name" value="IV_pilin_GFxxxE"/>
    <property type="match status" value="1"/>
</dbReference>
<dbReference type="PATRIC" id="fig|573060.9.peg.4667"/>
<gene>
    <name evidence="2" type="ORF">AcdelDRAFT_0509</name>
</gene>
<protein>
    <submittedName>
        <fullName evidence="2">Putative type 4 fimbrial biogenesis PilW-related protein transmembrane</fullName>
    </submittedName>
</protein>
<dbReference type="EMBL" id="ACQT01000007">
    <property type="protein sequence ID" value="EER61887.1"/>
    <property type="molecule type" value="Genomic_DNA"/>
</dbReference>
<keyword evidence="1" id="KW-0472">Membrane</keyword>
<name>C5T0S9_ACIDE</name>